<evidence type="ECO:0000256" key="5">
    <source>
        <dbReference type="ARBA" id="ARBA00010551"/>
    </source>
</evidence>
<evidence type="ECO:0000256" key="8">
    <source>
        <dbReference type="ARBA" id="ARBA00022630"/>
    </source>
</evidence>
<evidence type="ECO:0000256" key="11">
    <source>
        <dbReference type="ARBA" id="ARBA00022946"/>
    </source>
</evidence>
<keyword evidence="8" id="KW-0285">Flavoprotein</keyword>
<evidence type="ECO:0000256" key="9">
    <source>
        <dbReference type="ARBA" id="ARBA00022640"/>
    </source>
</evidence>
<keyword evidence="9" id="KW-0934">Plastid</keyword>
<feature type="compositionally biased region" description="Low complexity" evidence="17">
    <location>
        <begin position="11"/>
        <end position="40"/>
    </location>
</feature>
<dbReference type="Gene3D" id="3.50.50.60">
    <property type="entry name" value="FAD/NAD(P)-binding domain"/>
    <property type="match status" value="1"/>
</dbReference>
<dbReference type="GO" id="GO:0006782">
    <property type="term" value="P:protoporphyrinogen IX biosynthetic process"/>
    <property type="evidence" value="ECO:0007669"/>
    <property type="project" value="UniProtKB-UniPathway"/>
</dbReference>
<dbReference type="Gene3D" id="3.90.660.20">
    <property type="entry name" value="Protoporphyrinogen oxidase, mitochondrial, domain 2"/>
    <property type="match status" value="1"/>
</dbReference>
<dbReference type="NCBIfam" id="TIGR00562">
    <property type="entry name" value="proto_IX_ox"/>
    <property type="match status" value="1"/>
</dbReference>
<evidence type="ECO:0000256" key="16">
    <source>
        <dbReference type="PIRSR" id="PIRSR601613-1"/>
    </source>
</evidence>
<evidence type="ECO:0000256" key="17">
    <source>
        <dbReference type="SAM" id="MobiDB-lite"/>
    </source>
</evidence>
<dbReference type="InterPro" id="IPR050464">
    <property type="entry name" value="Zeta_carotene_desat/Oxidored"/>
</dbReference>
<reference evidence="19" key="1">
    <citation type="submission" date="2021-01" db="EMBL/GenBank/DDBJ databases">
        <authorList>
            <person name="Corre E."/>
            <person name="Pelletier E."/>
            <person name="Niang G."/>
            <person name="Scheremetjew M."/>
            <person name="Finn R."/>
            <person name="Kale V."/>
            <person name="Holt S."/>
            <person name="Cochrane G."/>
            <person name="Meng A."/>
            <person name="Brown T."/>
            <person name="Cohen L."/>
        </authorList>
    </citation>
    <scope>NUCLEOTIDE SEQUENCE</scope>
    <source>
        <strain evidence="19">RCC2335</strain>
    </source>
</reference>
<evidence type="ECO:0000256" key="12">
    <source>
        <dbReference type="ARBA" id="ARBA00023002"/>
    </source>
</evidence>
<accession>A0A7S2TB23</accession>
<name>A0A7S2TB23_9CHLO</name>
<dbReference type="AlphaFoldDB" id="A0A7S2TB23"/>
<evidence type="ECO:0000256" key="14">
    <source>
        <dbReference type="ARBA" id="ARBA00023244"/>
    </source>
</evidence>
<feature type="region of interest" description="Disordered" evidence="17">
    <location>
        <begin position="278"/>
        <end position="306"/>
    </location>
</feature>
<feature type="region of interest" description="Disordered" evidence="17">
    <location>
        <begin position="1"/>
        <end position="51"/>
    </location>
</feature>
<evidence type="ECO:0000256" key="6">
    <source>
        <dbReference type="ARBA" id="ARBA00012867"/>
    </source>
</evidence>
<dbReference type="EMBL" id="HBHM01002556">
    <property type="protein sequence ID" value="CAD9722814.1"/>
    <property type="molecule type" value="Transcribed_RNA"/>
</dbReference>
<keyword evidence="14" id="KW-0627">Porphyrin biosynthesis</keyword>
<comment type="catalytic activity">
    <reaction evidence="15">
        <text>protoporphyrinogen IX + 3 O2 = protoporphyrin IX + 3 H2O2</text>
        <dbReference type="Rhea" id="RHEA:25576"/>
        <dbReference type="ChEBI" id="CHEBI:15379"/>
        <dbReference type="ChEBI" id="CHEBI:16240"/>
        <dbReference type="ChEBI" id="CHEBI:57306"/>
        <dbReference type="ChEBI" id="CHEBI:57307"/>
        <dbReference type="EC" id="1.3.3.4"/>
    </reaction>
</comment>
<dbReference type="InterPro" id="IPR002937">
    <property type="entry name" value="Amino_oxidase"/>
</dbReference>
<dbReference type="InterPro" id="IPR004572">
    <property type="entry name" value="Protoporphyrinogen_oxidase"/>
</dbReference>
<dbReference type="EC" id="1.3.3.4" evidence="6"/>
<evidence type="ECO:0000256" key="4">
    <source>
        <dbReference type="ARBA" id="ARBA00005073"/>
    </source>
</evidence>
<evidence type="ECO:0000256" key="2">
    <source>
        <dbReference type="ARBA" id="ARBA00002600"/>
    </source>
</evidence>
<evidence type="ECO:0000256" key="7">
    <source>
        <dbReference type="ARBA" id="ARBA00022528"/>
    </source>
</evidence>
<feature type="binding site" evidence="16">
    <location>
        <position position="92"/>
    </location>
    <ligand>
        <name>FAD</name>
        <dbReference type="ChEBI" id="CHEBI:57692"/>
    </ligand>
</feature>
<comment type="cofactor">
    <cofactor evidence="1">
        <name>FAD</name>
        <dbReference type="ChEBI" id="CHEBI:57692"/>
    </cofactor>
</comment>
<dbReference type="Gene3D" id="1.10.3110.10">
    <property type="entry name" value="protoporphyrinogen ix oxidase, domain 3"/>
    <property type="match status" value="1"/>
</dbReference>
<dbReference type="InterPro" id="IPR001613">
    <property type="entry name" value="Flavin_amine_oxidase"/>
</dbReference>
<dbReference type="PANTHER" id="PTHR42923">
    <property type="entry name" value="PROTOPORPHYRINOGEN OXIDASE"/>
    <property type="match status" value="1"/>
</dbReference>
<comment type="function">
    <text evidence="2">Catalyzes the 6-electron oxidation of protoporphyrinogen-IX to form protoporphyrin-IX.</text>
</comment>
<evidence type="ECO:0000256" key="15">
    <source>
        <dbReference type="ARBA" id="ARBA00047554"/>
    </source>
</evidence>
<gene>
    <name evidence="19" type="ORF">CROS1312_LOCUS2010</name>
</gene>
<dbReference type="PANTHER" id="PTHR42923:SF3">
    <property type="entry name" value="PROTOPORPHYRINOGEN OXIDASE"/>
    <property type="match status" value="1"/>
</dbReference>
<keyword evidence="11" id="KW-0809">Transit peptide</keyword>
<dbReference type="Pfam" id="PF01593">
    <property type="entry name" value="Amino_oxidase"/>
    <property type="match status" value="1"/>
</dbReference>
<organism evidence="19">
    <name type="scientific">Chloropicon roscoffensis</name>
    <dbReference type="NCBI Taxonomy" id="1461544"/>
    <lineage>
        <taxon>Eukaryota</taxon>
        <taxon>Viridiplantae</taxon>
        <taxon>Chlorophyta</taxon>
        <taxon>Chloropicophyceae</taxon>
        <taxon>Chloropicales</taxon>
        <taxon>Chloropicaceae</taxon>
        <taxon>Chloropicon</taxon>
    </lineage>
</organism>
<keyword evidence="12" id="KW-0560">Oxidoreductase</keyword>
<dbReference type="GO" id="GO:0004729">
    <property type="term" value="F:oxygen-dependent protoporphyrinogen oxidase activity"/>
    <property type="evidence" value="ECO:0007669"/>
    <property type="project" value="UniProtKB-EC"/>
</dbReference>
<dbReference type="SUPFAM" id="SSF54373">
    <property type="entry name" value="FAD-linked reductases, C-terminal domain"/>
    <property type="match status" value="1"/>
</dbReference>
<comment type="pathway">
    <text evidence="4">Porphyrin-containing compound metabolism; protoporphyrin-IX biosynthesis; protoporphyrin-IX from protoporphyrinogen-IX: step 1/1.</text>
</comment>
<feature type="compositionally biased region" description="Basic and acidic residues" evidence="17">
    <location>
        <begin position="278"/>
        <end position="292"/>
    </location>
</feature>
<evidence type="ECO:0000313" key="19">
    <source>
        <dbReference type="EMBL" id="CAD9722814.1"/>
    </source>
</evidence>
<protein>
    <recommendedName>
        <fullName evidence="6">protoporphyrinogen oxidase</fullName>
        <ecNumber evidence="6">1.3.3.4</ecNumber>
    </recommendedName>
</protein>
<evidence type="ECO:0000256" key="10">
    <source>
        <dbReference type="ARBA" id="ARBA00022827"/>
    </source>
</evidence>
<proteinExistence type="inferred from homology"/>
<keyword evidence="10" id="KW-0274">FAD</keyword>
<keyword evidence="7" id="KW-0150">Chloroplast</keyword>
<comment type="similarity">
    <text evidence="5">Belongs to the protoporphyrinogen/coproporphyrinogen oxidase family. Protoporphyrinogen oxidase subfamily.</text>
</comment>
<dbReference type="SUPFAM" id="SSF51905">
    <property type="entry name" value="FAD/NAD(P)-binding domain"/>
    <property type="match status" value="1"/>
</dbReference>
<dbReference type="UniPathway" id="UPA00251">
    <property type="reaction ID" value="UER00324"/>
</dbReference>
<evidence type="ECO:0000256" key="13">
    <source>
        <dbReference type="ARBA" id="ARBA00023133"/>
    </source>
</evidence>
<sequence length="580" mass="62094">MAGQVTRARSARVGGRALGRPARLARRAASSGARRVAGPRDASRIPSGGLPRAGVVLPRSLAEERSDSPISGDSASDYGEEQDVVIVGAGITGLCAALALRDVHGEDVKSFVVTETRDVVGGNVITKEKDGYIWEEGPNSFQPNDFVLKAALDAGGADELVFGDPTASRYVFWEGELRKVPSGPDAVTNNLLSLWGKIRAGLGAVGLLKAPAPDAEETVEQFIRRNLGDEVFYRLIEPFCSGVYAGDPTKLSMKAAFGKIWVLEKEGGSLVGGALNLMKEKKDNPPPERDPRLPTPPKGQTVGSFRRGLQTLPNAIGRTLGDRVKLGWTLKDIDRSAGGYKLTYSTPEGAKFVRAKSVVFTTPSYVAAQLLRREIPDAHSQLNSFFYPPVGSVVLSYPKSAIRDEMFGPDGRVNAFGQLHPRTQGVTTLGTIYSSSLFPNRCPDGEFLLSSYIGGTLNQGILDQTEDELAAQVDGDLRRMLIKPDAPKPKTVGVRVWQKAIPQFYLGHMEALEAANEAAEEAGYEGMFLSGNYSSGVALGKCVEGAYKVADEVAEYCRELASMAAPATASGDSSEESFFV</sequence>
<dbReference type="FunFam" id="1.10.3110.10:FF:000002">
    <property type="entry name" value="Protoporphyrinogen oxidase"/>
    <property type="match status" value="1"/>
</dbReference>
<dbReference type="InterPro" id="IPR036188">
    <property type="entry name" value="FAD/NAD-bd_sf"/>
</dbReference>
<evidence type="ECO:0000256" key="1">
    <source>
        <dbReference type="ARBA" id="ARBA00001974"/>
    </source>
</evidence>
<feature type="domain" description="Amine oxidase" evidence="18">
    <location>
        <begin position="91"/>
        <end position="554"/>
    </location>
</feature>
<keyword evidence="13" id="KW-0350">Heme biosynthesis</keyword>
<evidence type="ECO:0000259" key="18">
    <source>
        <dbReference type="Pfam" id="PF01593"/>
    </source>
</evidence>
<dbReference type="GO" id="GO:0009534">
    <property type="term" value="C:chloroplast thylakoid"/>
    <property type="evidence" value="ECO:0007669"/>
    <property type="project" value="TreeGrafter"/>
</dbReference>
<dbReference type="PRINTS" id="PR00757">
    <property type="entry name" value="AMINEOXDASEF"/>
</dbReference>
<comment type="subcellular location">
    <subcellularLocation>
        <location evidence="3">Plastid</location>
        <location evidence="3">Chloroplast</location>
    </subcellularLocation>
</comment>
<evidence type="ECO:0000256" key="3">
    <source>
        <dbReference type="ARBA" id="ARBA00004229"/>
    </source>
</evidence>